<dbReference type="InterPro" id="IPR010895">
    <property type="entry name" value="CHRD"/>
</dbReference>
<dbReference type="GeneID" id="98402510"/>
<name>A0A643FML2_9BURK</name>
<protein>
    <submittedName>
        <fullName evidence="2">CHRD domain-containing protein</fullName>
    </submittedName>
</protein>
<evidence type="ECO:0000313" key="2">
    <source>
        <dbReference type="EMBL" id="QOT78626.1"/>
    </source>
</evidence>
<dbReference type="Pfam" id="PF07452">
    <property type="entry name" value="CHRD"/>
    <property type="match status" value="1"/>
</dbReference>
<sequence>MRVSISRRNLMWLSGLALAGSMTLVQAAPLSFTVPLTGAQEVPPVETKGSGAADLTYDPGTRLVTWTVTLNGLPSEATMAHFHGPAATGKNAGVKVWLSGKGAPVTSPLKGQATLSPADAQEFLAGEMYINVHTKDHPAGEIRGQVLPPKSN</sequence>
<dbReference type="Proteomes" id="UP000397656">
    <property type="component" value="Chromosome 1"/>
</dbReference>
<dbReference type="RefSeq" id="WP_150990951.1">
    <property type="nucleotide sequence ID" value="NZ_CP062803.1"/>
</dbReference>
<accession>A0A643FML2</accession>
<proteinExistence type="predicted"/>
<dbReference type="AlphaFoldDB" id="A0A643FML2"/>
<feature type="domain" description="CHRD" evidence="1">
    <location>
        <begin position="28"/>
        <end position="151"/>
    </location>
</feature>
<evidence type="ECO:0000259" key="1">
    <source>
        <dbReference type="PROSITE" id="PS50933"/>
    </source>
</evidence>
<dbReference type="SMART" id="SM00754">
    <property type="entry name" value="CHRD"/>
    <property type="match status" value="1"/>
</dbReference>
<evidence type="ECO:0000313" key="3">
    <source>
        <dbReference type="Proteomes" id="UP000397656"/>
    </source>
</evidence>
<dbReference type="PROSITE" id="PS50933">
    <property type="entry name" value="CHRD"/>
    <property type="match status" value="1"/>
</dbReference>
<organism evidence="2 3">
    <name type="scientific">Cupriavidus basilensis</name>
    <dbReference type="NCBI Taxonomy" id="68895"/>
    <lineage>
        <taxon>Bacteria</taxon>
        <taxon>Pseudomonadati</taxon>
        <taxon>Pseudomonadota</taxon>
        <taxon>Betaproteobacteria</taxon>
        <taxon>Burkholderiales</taxon>
        <taxon>Burkholderiaceae</taxon>
        <taxon>Cupriavidus</taxon>
    </lineage>
</organism>
<gene>
    <name evidence="2" type="ORF">F7R26_016470</name>
</gene>
<reference evidence="2 3" key="1">
    <citation type="submission" date="2020-10" db="EMBL/GenBank/DDBJ databases">
        <title>Complete genome sequence of Cupriavidus basilensis CCUG 49340T.</title>
        <authorList>
            <person name="Salva-Serra F."/>
            <person name="Donoso R.A."/>
            <person name="Cho K.H."/>
            <person name="Yoo J.A."/>
            <person name="Lee K."/>
            <person name="Yoon S.-H."/>
            <person name="Perez-Pantoja D."/>
            <person name="Moore E.R.B."/>
        </authorList>
    </citation>
    <scope>NUCLEOTIDE SEQUENCE [LARGE SCALE GENOMIC DNA]</scope>
    <source>
        <strain evidence="3">CCUG 49340</strain>
    </source>
</reference>
<dbReference type="EMBL" id="CP062803">
    <property type="protein sequence ID" value="QOT78626.1"/>
    <property type="molecule type" value="Genomic_DNA"/>
</dbReference>